<evidence type="ECO:0008006" key="3">
    <source>
        <dbReference type="Google" id="ProtNLM"/>
    </source>
</evidence>
<dbReference type="Proteomes" id="UP001162156">
    <property type="component" value="Unassembled WGS sequence"/>
</dbReference>
<gene>
    <name evidence="1" type="ORF">NQ314_018561</name>
</gene>
<sequence length="96" mass="11505">MMTVHPEANRDSVVKKIIWLRTTYRKEFKKVLNSERSGVGEEDIYVPHLWYYDLMNFIRDQEIPNSTQSNIEDTQVNEVHIIIIFIDFFINNNKTN</sequence>
<protein>
    <recommendedName>
        <fullName evidence="3">MADF domain-containing protein</fullName>
    </recommendedName>
</protein>
<proteinExistence type="predicted"/>
<evidence type="ECO:0000313" key="1">
    <source>
        <dbReference type="EMBL" id="KAJ8928817.1"/>
    </source>
</evidence>
<dbReference type="PANTHER" id="PTHR21505:SF8">
    <property type="entry name" value="DPT-YFP REPRESSOR BY OVEREXPRESSION, ISOFORM D-RELATED"/>
    <property type="match status" value="1"/>
</dbReference>
<evidence type="ECO:0000313" key="2">
    <source>
        <dbReference type="Proteomes" id="UP001162156"/>
    </source>
</evidence>
<dbReference type="PANTHER" id="PTHR21505">
    <property type="entry name" value="MADF DOMAIN-CONTAINING PROTEIN-RELATED"/>
    <property type="match status" value="1"/>
</dbReference>
<keyword evidence="2" id="KW-1185">Reference proteome</keyword>
<accession>A0AAV8WQE0</accession>
<comment type="caution">
    <text evidence="1">The sequence shown here is derived from an EMBL/GenBank/DDBJ whole genome shotgun (WGS) entry which is preliminary data.</text>
</comment>
<organism evidence="1 2">
    <name type="scientific">Rhamnusium bicolor</name>
    <dbReference type="NCBI Taxonomy" id="1586634"/>
    <lineage>
        <taxon>Eukaryota</taxon>
        <taxon>Metazoa</taxon>
        <taxon>Ecdysozoa</taxon>
        <taxon>Arthropoda</taxon>
        <taxon>Hexapoda</taxon>
        <taxon>Insecta</taxon>
        <taxon>Pterygota</taxon>
        <taxon>Neoptera</taxon>
        <taxon>Endopterygota</taxon>
        <taxon>Coleoptera</taxon>
        <taxon>Polyphaga</taxon>
        <taxon>Cucujiformia</taxon>
        <taxon>Chrysomeloidea</taxon>
        <taxon>Cerambycidae</taxon>
        <taxon>Lepturinae</taxon>
        <taxon>Rhagiini</taxon>
        <taxon>Rhamnusium</taxon>
    </lineage>
</organism>
<name>A0AAV8WQE0_9CUCU</name>
<dbReference type="EMBL" id="JANEYF010005246">
    <property type="protein sequence ID" value="KAJ8928817.1"/>
    <property type="molecule type" value="Genomic_DNA"/>
</dbReference>
<dbReference type="AlphaFoldDB" id="A0AAV8WQE0"/>
<reference evidence="1" key="1">
    <citation type="journal article" date="2023" name="Insect Mol. Biol.">
        <title>Genome sequencing provides insights into the evolution of gene families encoding plant cell wall-degrading enzymes in longhorned beetles.</title>
        <authorList>
            <person name="Shin N.R."/>
            <person name="Okamura Y."/>
            <person name="Kirsch R."/>
            <person name="Pauchet Y."/>
        </authorList>
    </citation>
    <scope>NUCLEOTIDE SEQUENCE</scope>
    <source>
        <strain evidence="1">RBIC_L_NR</strain>
    </source>
</reference>